<dbReference type="Ensembl" id="ENSCCRT00000014800.2">
    <property type="protein sequence ID" value="ENSCCRP00000013535.2"/>
    <property type="gene ID" value="ENSCCRG00000054560.1"/>
</dbReference>
<evidence type="ECO:0000256" key="4">
    <source>
        <dbReference type="ARBA" id="ARBA00022454"/>
    </source>
</evidence>
<name>A0A8C0YS59_CYPCA</name>
<evidence type="ECO:0000313" key="9">
    <source>
        <dbReference type="Ensembl" id="ENSCCRP00000013535.2"/>
    </source>
</evidence>
<protein>
    <recommendedName>
        <fullName evidence="8">Core Histone H2A/H2B/H3 domain-containing protein</fullName>
    </recommendedName>
</protein>
<dbReference type="SMART" id="SM00428">
    <property type="entry name" value="H3"/>
    <property type="match status" value="1"/>
</dbReference>
<dbReference type="Gene3D" id="1.10.20.10">
    <property type="entry name" value="Histone, subunit A"/>
    <property type="match status" value="1"/>
</dbReference>
<dbReference type="SUPFAM" id="SSF47113">
    <property type="entry name" value="Histone-fold"/>
    <property type="match status" value="1"/>
</dbReference>
<evidence type="ECO:0000259" key="8">
    <source>
        <dbReference type="Pfam" id="PF00125"/>
    </source>
</evidence>
<evidence type="ECO:0000313" key="10">
    <source>
        <dbReference type="Proteomes" id="UP001108240"/>
    </source>
</evidence>
<dbReference type="GO" id="GO:0000786">
    <property type="term" value="C:nucleosome"/>
    <property type="evidence" value="ECO:0007669"/>
    <property type="project" value="UniProtKB-KW"/>
</dbReference>
<accession>A0A8C0YS59</accession>
<evidence type="ECO:0000256" key="6">
    <source>
        <dbReference type="ARBA" id="ARBA00023242"/>
    </source>
</evidence>
<dbReference type="GeneTree" id="ENSGT00390000008952"/>
<keyword evidence="6" id="KW-0539">Nucleus</keyword>
<evidence type="ECO:0000256" key="1">
    <source>
        <dbReference type="ARBA" id="ARBA00004123"/>
    </source>
</evidence>
<evidence type="ECO:0000256" key="2">
    <source>
        <dbReference type="ARBA" id="ARBA00004286"/>
    </source>
</evidence>
<dbReference type="Proteomes" id="UP001108240">
    <property type="component" value="Unplaced"/>
</dbReference>
<comment type="similarity">
    <text evidence="3">Belongs to the histone H3 family.</text>
</comment>
<dbReference type="InterPro" id="IPR009072">
    <property type="entry name" value="Histone-fold"/>
</dbReference>
<dbReference type="PRINTS" id="PR00622">
    <property type="entry name" value="HISTONEH3"/>
</dbReference>
<dbReference type="Pfam" id="PF00125">
    <property type="entry name" value="Histone"/>
    <property type="match status" value="1"/>
</dbReference>
<reference evidence="9" key="1">
    <citation type="submission" date="2025-08" db="UniProtKB">
        <authorList>
            <consortium name="Ensembl"/>
        </authorList>
    </citation>
    <scope>IDENTIFICATION</scope>
</reference>
<keyword evidence="10" id="KW-1185">Reference proteome</keyword>
<dbReference type="PANTHER" id="PTHR11426">
    <property type="entry name" value="HISTONE H3"/>
    <property type="match status" value="1"/>
</dbReference>
<dbReference type="GO" id="GO:0005634">
    <property type="term" value="C:nucleus"/>
    <property type="evidence" value="ECO:0007669"/>
    <property type="project" value="UniProtKB-SubCell"/>
</dbReference>
<dbReference type="GO" id="GO:0003677">
    <property type="term" value="F:DNA binding"/>
    <property type="evidence" value="ECO:0007669"/>
    <property type="project" value="UniProtKB-KW"/>
</dbReference>
<keyword evidence="5" id="KW-0238">DNA-binding</keyword>
<organism evidence="9 10">
    <name type="scientific">Cyprinus carpio carpio</name>
    <dbReference type="NCBI Taxonomy" id="630221"/>
    <lineage>
        <taxon>Eukaryota</taxon>
        <taxon>Metazoa</taxon>
        <taxon>Chordata</taxon>
        <taxon>Craniata</taxon>
        <taxon>Vertebrata</taxon>
        <taxon>Euteleostomi</taxon>
        <taxon>Actinopterygii</taxon>
        <taxon>Neopterygii</taxon>
        <taxon>Teleostei</taxon>
        <taxon>Ostariophysi</taxon>
        <taxon>Cypriniformes</taxon>
        <taxon>Cyprinidae</taxon>
        <taxon>Cyprininae</taxon>
        <taxon>Cyprinus</taxon>
    </lineage>
</organism>
<feature type="domain" description="Core Histone H2A/H2B/H3" evidence="8">
    <location>
        <begin position="179"/>
        <end position="230"/>
    </location>
</feature>
<evidence type="ECO:0000256" key="3">
    <source>
        <dbReference type="ARBA" id="ARBA00010343"/>
    </source>
</evidence>
<dbReference type="InterPro" id="IPR000164">
    <property type="entry name" value="Histone_H3/CENP-A"/>
</dbReference>
<evidence type="ECO:0000256" key="7">
    <source>
        <dbReference type="ARBA" id="ARBA00023269"/>
    </source>
</evidence>
<proteinExistence type="inferred from homology"/>
<dbReference type="CDD" id="cd22911">
    <property type="entry name" value="HFD_H3"/>
    <property type="match status" value="1"/>
</dbReference>
<dbReference type="GO" id="GO:0046982">
    <property type="term" value="F:protein heterodimerization activity"/>
    <property type="evidence" value="ECO:0007669"/>
    <property type="project" value="InterPro"/>
</dbReference>
<dbReference type="FunFam" id="1.10.20.10:FF:000085">
    <property type="entry name" value="Histone H3.2"/>
    <property type="match status" value="1"/>
</dbReference>
<comment type="subcellular location">
    <subcellularLocation>
        <location evidence="2">Chromosome</location>
    </subcellularLocation>
    <subcellularLocation>
        <location evidence="1">Nucleus</location>
    </subcellularLocation>
</comment>
<dbReference type="GO" id="GO:0030527">
    <property type="term" value="F:structural constituent of chromatin"/>
    <property type="evidence" value="ECO:0007669"/>
    <property type="project" value="InterPro"/>
</dbReference>
<dbReference type="InterPro" id="IPR007125">
    <property type="entry name" value="H2A/H2B/H3"/>
</dbReference>
<dbReference type="AlphaFoldDB" id="A0A8C0YS59"/>
<keyword evidence="4" id="KW-0158">Chromosome</keyword>
<reference evidence="9" key="2">
    <citation type="submission" date="2025-09" db="UniProtKB">
        <authorList>
            <consortium name="Ensembl"/>
        </authorList>
    </citation>
    <scope>IDENTIFICATION</scope>
</reference>
<evidence type="ECO:0000256" key="5">
    <source>
        <dbReference type="ARBA" id="ARBA00023125"/>
    </source>
</evidence>
<keyword evidence="7" id="KW-0544">Nucleosome core</keyword>
<sequence>QCYFLTRYNQRYGGNSLVQCDFDGSQKSLWGLETFEIRNLSALSADAARQLDVFGHDGDSLGVDGAQVGVLEQTDQISLAGLLQGHDSGALEAQVRLEVLSYLSHQTLEGQLADQQLGGLLIATDLSQSHGAGPVAMRLLDAAGGWSALTGGFGSELLPRGFTAGGFTSRLLGSCHCCDTDLRFQSSAVMALQEASEAYLVGLFEDTNLCAIHAKRVTIMPKDIQLARRIRGERA</sequence>